<evidence type="ECO:0000256" key="3">
    <source>
        <dbReference type="RuleBase" id="RU361153"/>
    </source>
</evidence>
<comment type="similarity">
    <text evidence="3">Belongs to the glycosyl hydrolase 5 (cellulase A) family.</text>
</comment>
<organism evidence="6 7">
    <name type="scientific">Williamsia maris</name>
    <dbReference type="NCBI Taxonomy" id="72806"/>
    <lineage>
        <taxon>Bacteria</taxon>
        <taxon>Bacillati</taxon>
        <taxon>Actinomycetota</taxon>
        <taxon>Actinomycetes</taxon>
        <taxon>Mycobacteriales</taxon>
        <taxon>Nocardiaceae</taxon>
        <taxon>Williamsia</taxon>
    </lineage>
</organism>
<dbReference type="PANTHER" id="PTHR12631:SF10">
    <property type="entry name" value="BETA-XYLOSIDASE-LIKE PROTEIN-RELATED"/>
    <property type="match status" value="1"/>
</dbReference>
<proteinExistence type="inferred from homology"/>
<keyword evidence="4" id="KW-0732">Signal</keyword>
<evidence type="ECO:0000259" key="5">
    <source>
        <dbReference type="Pfam" id="PF00150"/>
    </source>
</evidence>
<dbReference type="InterPro" id="IPR017853">
    <property type="entry name" value="GH"/>
</dbReference>
<keyword evidence="1 3" id="KW-0378">Hydrolase</keyword>
<dbReference type="EMBL" id="JAMTCJ010000003">
    <property type="protein sequence ID" value="MCP2177087.1"/>
    <property type="molecule type" value="Genomic_DNA"/>
</dbReference>
<name>A0ABT1HFR5_9NOCA</name>
<sequence length="516" mass="54755">MTARRRRAHLAVRAIVASSMLVAVGVAASPPVGVTTRSITAAPRLVADEVSTAPTSLGLAFPADVYWDPRAATVATFDLAAAARLKTVRLPIFWGLVQPVDAGTYDWATVDRLVDDASSRGLGILASIGSTPVWAAAPGASGPYAKPADPAVFGRFAAAVAQRYRGKIGAYEIWNEPNGTAFYNPAPDAVSYTGLLKAGYRAIKDVEPTATVVGGALGAVVDSATTANPVEFLRQMYAAGAAGSFDAFSFHPYQYEVTFSAGWSIPNAPGQQLTAMRQLMIANGDSEKKIWATEFGVPTTTISESRQNEMIGDFTRKWKELPYAGPIFFFTDRDRATGNGVVEDNFGLLRTDRYAKDAMWTVAADAYLGVPTTDEYTRFQEQRPDPSWGQLLSPVVPVGRSGTMARFYQNVGLFGTRAGFIRSPAPVATRLAGLGVFPLTAFANGYQDIAGGGRVYYSSATGTHIVGGGVAAVWTPAYGLAVTDEVPQPDGEVRATFEHGYITWTVAAGGVATRTS</sequence>
<feature type="chain" id="PRO_5046467303" evidence="4">
    <location>
        <begin position="29"/>
        <end position="516"/>
    </location>
</feature>
<evidence type="ECO:0000256" key="1">
    <source>
        <dbReference type="ARBA" id="ARBA00022801"/>
    </source>
</evidence>
<evidence type="ECO:0000313" key="6">
    <source>
        <dbReference type="EMBL" id="MCP2177087.1"/>
    </source>
</evidence>
<feature type="signal peptide" evidence="4">
    <location>
        <begin position="1"/>
        <end position="28"/>
    </location>
</feature>
<dbReference type="InterPro" id="IPR001547">
    <property type="entry name" value="Glyco_hydro_5"/>
</dbReference>
<dbReference type="SUPFAM" id="SSF51445">
    <property type="entry name" value="(Trans)glycosidases"/>
    <property type="match status" value="1"/>
</dbReference>
<dbReference type="PANTHER" id="PTHR12631">
    <property type="entry name" value="ALPHA-L-IDURONIDASE"/>
    <property type="match status" value="1"/>
</dbReference>
<dbReference type="Proteomes" id="UP001206895">
    <property type="component" value="Unassembled WGS sequence"/>
</dbReference>
<dbReference type="InterPro" id="IPR051923">
    <property type="entry name" value="Glycosyl_Hydrolase_39"/>
</dbReference>
<comment type="caution">
    <text evidence="6">The sequence shown here is derived from an EMBL/GenBank/DDBJ whole genome shotgun (WGS) entry which is preliminary data.</text>
</comment>
<dbReference type="Gene3D" id="3.20.20.80">
    <property type="entry name" value="Glycosidases"/>
    <property type="match status" value="1"/>
</dbReference>
<evidence type="ECO:0000256" key="2">
    <source>
        <dbReference type="ARBA" id="ARBA00023295"/>
    </source>
</evidence>
<evidence type="ECO:0000256" key="4">
    <source>
        <dbReference type="SAM" id="SignalP"/>
    </source>
</evidence>
<gene>
    <name evidence="6" type="ORF">LX13_002915</name>
</gene>
<dbReference type="GO" id="GO:0016787">
    <property type="term" value="F:hydrolase activity"/>
    <property type="evidence" value="ECO:0007669"/>
    <property type="project" value="UniProtKB-KW"/>
</dbReference>
<reference evidence="6 7" key="1">
    <citation type="submission" date="2022-06" db="EMBL/GenBank/DDBJ databases">
        <title>Genomic Encyclopedia of Archaeal and Bacterial Type Strains, Phase II (KMG-II): from individual species to whole genera.</title>
        <authorList>
            <person name="Goeker M."/>
        </authorList>
    </citation>
    <scope>NUCLEOTIDE SEQUENCE [LARGE SCALE GENOMIC DNA]</scope>
    <source>
        <strain evidence="6 7">DSM 44693</strain>
    </source>
</reference>
<keyword evidence="2 3" id="KW-0326">Glycosidase</keyword>
<protein>
    <submittedName>
        <fullName evidence="6">Cellulase (Glycosyl hydrolase family 5)</fullName>
    </submittedName>
</protein>
<evidence type="ECO:0000313" key="7">
    <source>
        <dbReference type="Proteomes" id="UP001206895"/>
    </source>
</evidence>
<dbReference type="RefSeq" id="WP_253662062.1">
    <property type="nucleotide sequence ID" value="NZ_BAAAJQ010000001.1"/>
</dbReference>
<feature type="domain" description="Glycoside hydrolase family 5" evidence="5">
    <location>
        <begin position="67"/>
        <end position="308"/>
    </location>
</feature>
<keyword evidence="7" id="KW-1185">Reference proteome</keyword>
<accession>A0ABT1HFR5</accession>
<dbReference type="Pfam" id="PF00150">
    <property type="entry name" value="Cellulase"/>
    <property type="match status" value="1"/>
</dbReference>